<evidence type="ECO:0000256" key="1">
    <source>
        <dbReference type="ARBA" id="ARBA00004651"/>
    </source>
</evidence>
<feature type="transmembrane region" description="Helical" evidence="9">
    <location>
        <begin position="427"/>
        <end position="444"/>
    </location>
</feature>
<feature type="transmembrane region" description="Helical" evidence="9">
    <location>
        <begin position="142"/>
        <end position="163"/>
    </location>
</feature>
<accession>A0A1F6D5A6</accession>
<evidence type="ECO:0000256" key="2">
    <source>
        <dbReference type="ARBA" id="ARBA00005697"/>
    </source>
</evidence>
<feature type="transmembrane region" description="Helical" evidence="9">
    <location>
        <begin position="245"/>
        <end position="275"/>
    </location>
</feature>
<comment type="similarity">
    <text evidence="2 8">Belongs to the nucleobase:cation symporter-2 (NCS2) (TC 2.A.40) family. Azg-like subfamily.</text>
</comment>
<evidence type="ECO:0000256" key="9">
    <source>
        <dbReference type="SAM" id="Phobius"/>
    </source>
</evidence>
<sequence>MEESRTPALLERLFRLRENGTTVRTELRAGLVTFLTMSYIIFVQPAVLSQAGMDFGAVMAATCVSSAVAIFIMGLFANYPIALAPGMGENFFFAYTVVLGMGVSWQVALGAVFLSGVAFLLLSAFRIREMVIEAVPPSLQHAIGAAIGLFIAFIGLQQAGLIVGNPGSLVQLGDIKQPPVLLALTGLALTSVLMIRKVKGAILWGMLATAVLGLPFGLVEFHGLVSSPPSMSPTFFQMDVRGALSLPLVTFIFLYMVLFDTVGTVIGVSAQAGFLKDGKIPRAGRVLMADAIGTSLGAVCGTSTVTSYIESNAGVAEGGRTGLANMLTGLLFLLALFFIPVVQMVGGGYPVTPTHSLYPVTAPVMVLVGFMMARSLLKVGWDDASEGIPAFLTLVGLPLTYNIAHGLAFGFISYPVLKLLSGRGREVSWLIYLLGGLLILRYALVKG</sequence>
<feature type="transmembrane region" description="Helical" evidence="9">
    <location>
        <begin position="27"/>
        <end position="48"/>
    </location>
</feature>
<evidence type="ECO:0000256" key="3">
    <source>
        <dbReference type="ARBA" id="ARBA00022448"/>
    </source>
</evidence>
<feature type="transmembrane region" description="Helical" evidence="9">
    <location>
        <begin position="202"/>
        <end position="225"/>
    </location>
</feature>
<comment type="caution">
    <text evidence="10">The sequence shown here is derived from an EMBL/GenBank/DDBJ whole genome shotgun (WGS) entry which is preliminary data.</text>
</comment>
<dbReference type="PANTHER" id="PTHR43337:SF1">
    <property type="entry name" value="XANTHINE_URACIL PERMEASE C887.17-RELATED"/>
    <property type="match status" value="1"/>
</dbReference>
<protein>
    <submittedName>
        <fullName evidence="10">Guanine permease</fullName>
    </submittedName>
</protein>
<name>A0A1F6D5A6_HANXR</name>
<dbReference type="GO" id="GO:0005886">
    <property type="term" value="C:plasma membrane"/>
    <property type="evidence" value="ECO:0007669"/>
    <property type="project" value="UniProtKB-SubCell"/>
</dbReference>
<evidence type="ECO:0000256" key="4">
    <source>
        <dbReference type="ARBA" id="ARBA00022475"/>
    </source>
</evidence>
<evidence type="ECO:0000256" key="7">
    <source>
        <dbReference type="ARBA" id="ARBA00023136"/>
    </source>
</evidence>
<keyword evidence="5 8" id="KW-0812">Transmembrane</keyword>
<dbReference type="InterPro" id="IPR045018">
    <property type="entry name" value="Azg-like"/>
</dbReference>
<keyword evidence="4 8" id="KW-1003">Cell membrane</keyword>
<evidence type="ECO:0000256" key="8">
    <source>
        <dbReference type="PIRNR" id="PIRNR005353"/>
    </source>
</evidence>
<feature type="transmembrane region" description="Helical" evidence="9">
    <location>
        <begin position="330"/>
        <end position="351"/>
    </location>
</feature>
<keyword evidence="6 8" id="KW-1133">Transmembrane helix</keyword>
<reference evidence="10 11" key="1">
    <citation type="journal article" date="2016" name="Nat. Commun.">
        <title>Thousands of microbial genomes shed light on interconnected biogeochemical processes in an aquifer system.</title>
        <authorList>
            <person name="Anantharaman K."/>
            <person name="Brown C.T."/>
            <person name="Hug L.A."/>
            <person name="Sharon I."/>
            <person name="Castelle C.J."/>
            <person name="Probst A.J."/>
            <person name="Thomas B.C."/>
            <person name="Singh A."/>
            <person name="Wilkins M.J."/>
            <person name="Karaoz U."/>
            <person name="Brodie E.L."/>
            <person name="Williams K.H."/>
            <person name="Hubbard S.S."/>
            <person name="Banfield J.F."/>
        </authorList>
    </citation>
    <scope>NUCLEOTIDE SEQUENCE [LARGE SCALE GENOMIC DNA]</scope>
    <source>
        <strain evidence="11">RIFCSPLOWO2_12_FULL_64_10</strain>
    </source>
</reference>
<dbReference type="GO" id="GO:0005345">
    <property type="term" value="F:purine nucleobase transmembrane transporter activity"/>
    <property type="evidence" value="ECO:0007669"/>
    <property type="project" value="TreeGrafter"/>
</dbReference>
<evidence type="ECO:0000313" key="10">
    <source>
        <dbReference type="EMBL" id="OGG56608.1"/>
    </source>
</evidence>
<organism evidence="10 11">
    <name type="scientific">Handelsmanbacteria sp. (strain RIFCSPLOWO2_12_FULL_64_10)</name>
    <dbReference type="NCBI Taxonomy" id="1817868"/>
    <lineage>
        <taxon>Bacteria</taxon>
        <taxon>Candidatus Handelsmaniibacteriota</taxon>
    </lineage>
</organism>
<dbReference type="AlphaFoldDB" id="A0A1F6D5A6"/>
<dbReference type="Pfam" id="PF00860">
    <property type="entry name" value="Xan_ur_permease"/>
    <property type="match status" value="1"/>
</dbReference>
<evidence type="ECO:0000256" key="6">
    <source>
        <dbReference type="ARBA" id="ARBA00022989"/>
    </source>
</evidence>
<dbReference type="InterPro" id="IPR006043">
    <property type="entry name" value="NCS2"/>
</dbReference>
<evidence type="ECO:0000256" key="5">
    <source>
        <dbReference type="ARBA" id="ARBA00022692"/>
    </source>
</evidence>
<dbReference type="PIRSF" id="PIRSF005353">
    <property type="entry name" value="PbuG"/>
    <property type="match status" value="1"/>
</dbReference>
<proteinExistence type="inferred from homology"/>
<dbReference type="Proteomes" id="UP000178606">
    <property type="component" value="Unassembled WGS sequence"/>
</dbReference>
<keyword evidence="3 8" id="KW-0813">Transport</keyword>
<feature type="transmembrane region" description="Helical" evidence="9">
    <location>
        <begin position="55"/>
        <end position="79"/>
    </location>
</feature>
<feature type="transmembrane region" description="Helical" evidence="9">
    <location>
        <begin position="91"/>
        <end position="122"/>
    </location>
</feature>
<comment type="subcellular location">
    <subcellularLocation>
        <location evidence="1 8">Cell membrane</location>
        <topology evidence="1 8">Multi-pass membrane protein</topology>
    </subcellularLocation>
</comment>
<dbReference type="EMBL" id="MFKF01000025">
    <property type="protein sequence ID" value="OGG56608.1"/>
    <property type="molecule type" value="Genomic_DNA"/>
</dbReference>
<dbReference type="PANTHER" id="PTHR43337">
    <property type="entry name" value="XANTHINE/URACIL PERMEASE C887.17-RELATED"/>
    <property type="match status" value="1"/>
</dbReference>
<keyword evidence="7 8" id="KW-0472">Membrane</keyword>
<feature type="transmembrane region" description="Helical" evidence="9">
    <location>
        <begin position="389"/>
        <end position="415"/>
    </location>
</feature>
<evidence type="ECO:0000313" key="11">
    <source>
        <dbReference type="Proteomes" id="UP000178606"/>
    </source>
</evidence>
<dbReference type="InterPro" id="IPR026033">
    <property type="entry name" value="Azg-like_bact_archaea"/>
</dbReference>
<feature type="transmembrane region" description="Helical" evidence="9">
    <location>
        <begin position="175"/>
        <end position="195"/>
    </location>
</feature>
<gene>
    <name evidence="10" type="ORF">A3F84_02530</name>
</gene>
<feature type="transmembrane region" description="Helical" evidence="9">
    <location>
        <begin position="357"/>
        <end position="377"/>
    </location>
</feature>